<evidence type="ECO:0000313" key="1">
    <source>
        <dbReference type="EMBL" id="KAJ9073818.1"/>
    </source>
</evidence>
<comment type="caution">
    <text evidence="1">The sequence shown here is derived from an EMBL/GenBank/DDBJ whole genome shotgun (WGS) entry which is preliminary data.</text>
</comment>
<proteinExistence type="predicted"/>
<keyword evidence="2" id="KW-1185">Reference proteome</keyword>
<protein>
    <submittedName>
        <fullName evidence="1">Uncharacterized protein</fullName>
    </submittedName>
</protein>
<dbReference type="Proteomes" id="UP001165960">
    <property type="component" value="Unassembled WGS sequence"/>
</dbReference>
<dbReference type="EMBL" id="QTSX02002885">
    <property type="protein sequence ID" value="KAJ9073818.1"/>
    <property type="molecule type" value="Genomic_DNA"/>
</dbReference>
<evidence type="ECO:0000313" key="2">
    <source>
        <dbReference type="Proteomes" id="UP001165960"/>
    </source>
</evidence>
<gene>
    <name evidence="1" type="ORF">DSO57_1012566</name>
</gene>
<organism evidence="1 2">
    <name type="scientific">Entomophthora muscae</name>
    <dbReference type="NCBI Taxonomy" id="34485"/>
    <lineage>
        <taxon>Eukaryota</taxon>
        <taxon>Fungi</taxon>
        <taxon>Fungi incertae sedis</taxon>
        <taxon>Zoopagomycota</taxon>
        <taxon>Entomophthoromycotina</taxon>
        <taxon>Entomophthoromycetes</taxon>
        <taxon>Entomophthorales</taxon>
        <taxon>Entomophthoraceae</taxon>
        <taxon>Entomophthora</taxon>
    </lineage>
</organism>
<reference evidence="1" key="1">
    <citation type="submission" date="2022-04" db="EMBL/GenBank/DDBJ databases">
        <title>Genome of the entomopathogenic fungus Entomophthora muscae.</title>
        <authorList>
            <person name="Elya C."/>
            <person name="Lovett B.R."/>
            <person name="Lee E."/>
            <person name="Macias A.M."/>
            <person name="Hajek A.E."/>
            <person name="De Bivort B.L."/>
            <person name="Kasson M.T."/>
            <person name="De Fine Licht H.H."/>
            <person name="Stajich J.E."/>
        </authorList>
    </citation>
    <scope>NUCLEOTIDE SEQUENCE</scope>
    <source>
        <strain evidence="1">Berkeley</strain>
    </source>
</reference>
<accession>A0ACC2TGX7</accession>
<name>A0ACC2TGX7_9FUNG</name>
<sequence length="116" mass="12716">MRAATGELPLVFSTSSYDYSKLGFAYLTMMGLTEQVIPHMGVWRPWATAANYVMRMAPVIYWAFQAQLFPLTKGSPGSHPGHDNKSTADIISTQLFGILYITLTGLVNSMVPTNGP</sequence>